<dbReference type="PANTHER" id="PTHR43522">
    <property type="entry name" value="TRANSKETOLASE"/>
    <property type="match status" value="1"/>
</dbReference>
<feature type="binding site" evidence="14">
    <location>
        <position position="163"/>
    </location>
    <ligand>
        <name>thiamine diphosphate</name>
        <dbReference type="ChEBI" id="CHEBI:58937"/>
    </ligand>
</feature>
<dbReference type="InterPro" id="IPR055152">
    <property type="entry name" value="Transketolase-like_C_2"/>
</dbReference>
<evidence type="ECO:0000313" key="18">
    <source>
        <dbReference type="EMBL" id="QIM53723.1"/>
    </source>
</evidence>
<dbReference type="RefSeq" id="WP_166229013.1">
    <property type="nucleotide sequence ID" value="NZ_CP049989.1"/>
</dbReference>
<proteinExistence type="inferred from homology"/>
<evidence type="ECO:0000256" key="16">
    <source>
        <dbReference type="PIRSR" id="PIRSR605478-5"/>
    </source>
</evidence>
<feature type="binding site" evidence="13">
    <location>
        <position position="365"/>
    </location>
    <ligand>
        <name>substrate</name>
    </ligand>
</feature>
<dbReference type="FunFam" id="3.40.50.970:FF:000004">
    <property type="entry name" value="Transketolase"/>
    <property type="match status" value="1"/>
</dbReference>
<dbReference type="Proteomes" id="UP000503162">
    <property type="component" value="Chromosome"/>
</dbReference>
<evidence type="ECO:0000256" key="15">
    <source>
        <dbReference type="PIRSR" id="PIRSR605478-4"/>
    </source>
</evidence>
<feature type="binding site" evidence="14">
    <location>
        <position position="192"/>
    </location>
    <ligand>
        <name>thiamine diphosphate</name>
        <dbReference type="ChEBI" id="CHEBI:58937"/>
    </ligand>
</feature>
<feature type="binding site" evidence="15">
    <location>
        <position position="194"/>
    </location>
    <ligand>
        <name>Mg(2+)</name>
        <dbReference type="ChEBI" id="CHEBI:18420"/>
    </ligand>
</feature>
<dbReference type="InterPro" id="IPR049557">
    <property type="entry name" value="Transketolase_CS"/>
</dbReference>
<dbReference type="InterPro" id="IPR029061">
    <property type="entry name" value="THDP-binding"/>
</dbReference>
<reference evidence="18 19" key="1">
    <citation type="submission" date="2020-03" db="EMBL/GenBank/DDBJ databases">
        <title>Hydrogenophaga sp. nov. isolated from cyanobacterial mat.</title>
        <authorList>
            <person name="Thorat V."/>
            <person name="Kirdat K."/>
            <person name="Tiwarekar B."/>
            <person name="Costa E.D."/>
            <person name="Yadav A."/>
        </authorList>
    </citation>
    <scope>NUCLEOTIDE SEQUENCE [LARGE SCALE GENOMIC DNA]</scope>
    <source>
        <strain evidence="18 19">BA0156</strain>
    </source>
</reference>
<feature type="binding site" evidence="13">
    <location>
        <position position="268"/>
    </location>
    <ligand>
        <name>substrate</name>
    </ligand>
</feature>
<comment type="cofactor">
    <cofactor evidence="1">
        <name>Ca(2+)</name>
        <dbReference type="ChEBI" id="CHEBI:29108"/>
    </cofactor>
</comment>
<dbReference type="Gene3D" id="3.40.50.920">
    <property type="match status" value="1"/>
</dbReference>
<comment type="subunit">
    <text evidence="4">Homodimer.</text>
</comment>
<evidence type="ECO:0000256" key="3">
    <source>
        <dbReference type="ARBA" id="ARBA00007131"/>
    </source>
</evidence>
<dbReference type="InterPro" id="IPR033247">
    <property type="entry name" value="Transketolase_fam"/>
</dbReference>
<protein>
    <recommendedName>
        <fullName evidence="5 11">Transketolase</fullName>
        <ecNumber evidence="5 11">2.2.1.1</ecNumber>
    </recommendedName>
</protein>
<evidence type="ECO:0000256" key="13">
    <source>
        <dbReference type="PIRSR" id="PIRSR605478-2"/>
    </source>
</evidence>
<dbReference type="Pfam" id="PF22613">
    <property type="entry name" value="Transketolase_C_1"/>
    <property type="match status" value="1"/>
</dbReference>
<name>A0A6G8IKV6_9BURK</name>
<dbReference type="InterPro" id="IPR005478">
    <property type="entry name" value="Transketolase_bac-like"/>
</dbReference>
<dbReference type="GO" id="GO:0005829">
    <property type="term" value="C:cytosol"/>
    <property type="evidence" value="ECO:0007669"/>
    <property type="project" value="TreeGrafter"/>
</dbReference>
<feature type="domain" description="Transketolase-like pyrimidine-binding" evidence="17">
    <location>
        <begin position="362"/>
        <end position="543"/>
    </location>
</feature>
<comment type="cofactor">
    <cofactor evidence="14">
        <name>thiamine diphosphate</name>
        <dbReference type="ChEBI" id="CHEBI:58937"/>
    </cofactor>
    <text evidence="14">Binds 1 thiamine pyrophosphate per subunit. During the reaction, the substrate forms a covalent intermediate with the cofactor.</text>
</comment>
<dbReference type="GO" id="GO:0046872">
    <property type="term" value="F:metal ion binding"/>
    <property type="evidence" value="ECO:0007669"/>
    <property type="project" value="UniProtKB-KW"/>
</dbReference>
<feature type="binding site" evidence="13">
    <location>
        <position position="33"/>
    </location>
    <ligand>
        <name>substrate</name>
    </ligand>
</feature>
<dbReference type="InterPro" id="IPR009014">
    <property type="entry name" value="Transketo_C/PFOR_II"/>
</dbReference>
<feature type="binding site" evidence="14">
    <location>
        <position position="73"/>
    </location>
    <ligand>
        <name>thiamine diphosphate</name>
        <dbReference type="ChEBI" id="CHEBI:58937"/>
    </ligand>
</feature>
<dbReference type="PROSITE" id="PS00801">
    <property type="entry name" value="TRANSKETOLASE_1"/>
    <property type="match status" value="1"/>
</dbReference>
<sequence length="685" mass="73240">MSDSAVVTASPLVLANAIRALAMDAVQAANSGHPGAPMGMADMAVALWGRHLKHNPVNPHWADRDRFVLSNGHGSMLIYALLHLTGYALPIEELKNFRQLHSKTAGHPEVGITPGVETTTGPLGQGITNAVGMALAEKLLAAEFNRPGHTVVDHHTYVFLGDGCLMEGISHEAVALAGAWKLNKLVALYDDNGISIDGKVTPWFIDNTALRFAACGWNVIGPIDGHDVDAVDRAIADAKRHADAPSLVICKTHIGKGSPNRANTAKAHGEPLGPDEIKLTREALGWSHEPFVIPDEVYAGWDAKAAGLSAEADWNTRFDAYRAAHPELAAEFLRRMKGELPKNFAQVAVDAAVQAHTKAETVASRKASQLALELFTAALPELLGGSADLTGSNLTNTKATPALRVDLAGEVVRDEQGRLGRHINYGVREFGMAAIMNGVALHGGYIPYGGTFLTFSDYSRNAIRMAALMKQRVIHVFTHDSIGLGEDGPTHQSIEHAASLRLIPNLDVWRPADTAETAVAWAVALENRDKPTALLLSRQNLPYAPKKDLSDIAKGAYVLAEPAEVGLKKKAQAVIIATGSEVQLALKAQELLAKAHGIAVRVVSMPGTNRFDRQSAAYKKAVLPAGLPRVAVEMGVSDFWWKYGVSAVVGIDTYGESAPAPVLFKHFGFTPENVADTVRAVLAQQ</sequence>
<feature type="binding site" evidence="13">
    <location>
        <position position="479"/>
    </location>
    <ligand>
        <name>substrate</name>
    </ligand>
</feature>
<dbReference type="FunFam" id="3.40.50.970:FF:000003">
    <property type="entry name" value="Transketolase"/>
    <property type="match status" value="1"/>
</dbReference>
<feature type="binding site" evidence="15">
    <location>
        <position position="162"/>
    </location>
    <ligand>
        <name>Mg(2+)</name>
        <dbReference type="ChEBI" id="CHEBI:18420"/>
    </ligand>
</feature>
<dbReference type="GO" id="GO:0009052">
    <property type="term" value="P:pentose-phosphate shunt, non-oxidative branch"/>
    <property type="evidence" value="ECO:0007669"/>
    <property type="project" value="UniProtKB-ARBA"/>
</dbReference>
<feature type="binding site" evidence="13">
    <location>
        <position position="491"/>
    </location>
    <ligand>
        <name>substrate</name>
    </ligand>
</feature>
<evidence type="ECO:0000256" key="6">
    <source>
        <dbReference type="ARBA" id="ARBA00022679"/>
    </source>
</evidence>
<evidence type="ECO:0000259" key="17">
    <source>
        <dbReference type="SMART" id="SM00861"/>
    </source>
</evidence>
<feature type="binding site" evidence="14">
    <location>
        <position position="455"/>
    </location>
    <ligand>
        <name>thiamine diphosphate</name>
        <dbReference type="ChEBI" id="CHEBI:58937"/>
    </ligand>
</feature>
<accession>A0A6G8IKV6</accession>
<dbReference type="KEGG" id="hcz:G9Q37_16960"/>
<keyword evidence="7 15" id="KW-0479">Metal-binding</keyword>
<dbReference type="SUPFAM" id="SSF52922">
    <property type="entry name" value="TK C-terminal domain-like"/>
    <property type="match status" value="1"/>
</dbReference>
<evidence type="ECO:0000256" key="14">
    <source>
        <dbReference type="PIRSR" id="PIRSR605478-3"/>
    </source>
</evidence>
<keyword evidence="8 15" id="KW-0460">Magnesium</keyword>
<dbReference type="Pfam" id="PF02779">
    <property type="entry name" value="Transket_pyr"/>
    <property type="match status" value="1"/>
</dbReference>
<dbReference type="EC" id="2.2.1.1" evidence="5 11"/>
<dbReference type="SUPFAM" id="SSF52518">
    <property type="entry name" value="Thiamin diphosphate-binding fold (THDP-binding)"/>
    <property type="match status" value="2"/>
</dbReference>
<organism evidence="18 19">
    <name type="scientific">Hydrogenophaga crocea</name>
    <dbReference type="NCBI Taxonomy" id="2716225"/>
    <lineage>
        <taxon>Bacteria</taxon>
        <taxon>Pseudomonadati</taxon>
        <taxon>Pseudomonadota</taxon>
        <taxon>Betaproteobacteria</taxon>
        <taxon>Burkholderiales</taxon>
        <taxon>Comamonadaceae</taxon>
        <taxon>Hydrogenophaga</taxon>
    </lineage>
</organism>
<keyword evidence="19" id="KW-1185">Reference proteome</keyword>
<comment type="catalytic activity">
    <reaction evidence="10">
        <text>D-sedoheptulose 7-phosphate + D-glyceraldehyde 3-phosphate = aldehydo-D-ribose 5-phosphate + D-xylulose 5-phosphate</text>
        <dbReference type="Rhea" id="RHEA:10508"/>
        <dbReference type="ChEBI" id="CHEBI:57483"/>
        <dbReference type="ChEBI" id="CHEBI:57737"/>
        <dbReference type="ChEBI" id="CHEBI:58273"/>
        <dbReference type="ChEBI" id="CHEBI:59776"/>
        <dbReference type="EC" id="2.2.1.1"/>
    </reaction>
</comment>
<comment type="cofactor">
    <cofactor evidence="15">
        <name>Mg(2+)</name>
        <dbReference type="ChEBI" id="CHEBI:18420"/>
    </cofactor>
    <text evidence="15">Binds 1 Mg(2+) ion per subunit. Can also utilize other divalent metal cations, such as Ca(2+), Mn(2+) and Co(2+).</text>
</comment>
<feature type="binding site" evidence="15">
    <location>
        <position position="192"/>
    </location>
    <ligand>
        <name>Mg(2+)</name>
        <dbReference type="ChEBI" id="CHEBI:18420"/>
    </ligand>
</feature>
<evidence type="ECO:0000256" key="1">
    <source>
        <dbReference type="ARBA" id="ARBA00001913"/>
    </source>
</evidence>
<evidence type="ECO:0000256" key="2">
    <source>
        <dbReference type="ARBA" id="ARBA00001941"/>
    </source>
</evidence>
<dbReference type="AlphaFoldDB" id="A0A6G8IKV6"/>
<feature type="binding site" evidence="13">
    <location>
        <position position="392"/>
    </location>
    <ligand>
        <name>substrate</name>
    </ligand>
</feature>
<keyword evidence="6 18" id="KW-0808">Transferase</keyword>
<evidence type="ECO:0000256" key="10">
    <source>
        <dbReference type="ARBA" id="ARBA00049473"/>
    </source>
</evidence>
<evidence type="ECO:0000256" key="8">
    <source>
        <dbReference type="ARBA" id="ARBA00022842"/>
    </source>
</evidence>
<evidence type="ECO:0000313" key="19">
    <source>
        <dbReference type="Proteomes" id="UP000503162"/>
    </source>
</evidence>
<dbReference type="SMART" id="SM00861">
    <property type="entry name" value="Transket_pyr"/>
    <property type="match status" value="1"/>
</dbReference>
<dbReference type="GO" id="GO:0004802">
    <property type="term" value="F:transketolase activity"/>
    <property type="evidence" value="ECO:0007669"/>
    <property type="project" value="UniProtKB-UniRule"/>
</dbReference>
<keyword evidence="9 14" id="KW-0786">Thiamine pyrophosphate</keyword>
<dbReference type="EMBL" id="CP049989">
    <property type="protein sequence ID" value="QIM53723.1"/>
    <property type="molecule type" value="Genomic_DNA"/>
</dbReference>
<dbReference type="CDD" id="cd02012">
    <property type="entry name" value="TPP_TK"/>
    <property type="match status" value="1"/>
</dbReference>
<gene>
    <name evidence="18" type="primary">tkt</name>
    <name evidence="18" type="ORF">G9Q37_16960</name>
</gene>
<dbReference type="InterPro" id="IPR005475">
    <property type="entry name" value="Transketolase-like_Pyr-bd"/>
</dbReference>
<dbReference type="InterPro" id="IPR005474">
    <property type="entry name" value="Transketolase_N"/>
</dbReference>
<dbReference type="NCBIfam" id="TIGR00232">
    <property type="entry name" value="tktlase_bact"/>
    <property type="match status" value="1"/>
</dbReference>
<comment type="similarity">
    <text evidence="3">Belongs to the transketolase family.</text>
</comment>
<feature type="binding site" evidence="13">
    <location>
        <position position="487"/>
    </location>
    <ligand>
        <name>substrate</name>
    </ligand>
</feature>
<evidence type="ECO:0000256" key="7">
    <source>
        <dbReference type="ARBA" id="ARBA00022723"/>
    </source>
</evidence>
<dbReference type="FunFam" id="3.40.50.920:FF:000003">
    <property type="entry name" value="Transketolase"/>
    <property type="match status" value="1"/>
</dbReference>
<dbReference type="Gene3D" id="3.40.50.970">
    <property type="match status" value="2"/>
</dbReference>
<feature type="binding site" evidence="14">
    <location>
        <begin position="121"/>
        <end position="123"/>
    </location>
    <ligand>
        <name>thiamine diphosphate</name>
        <dbReference type="ChEBI" id="CHEBI:58937"/>
    </ligand>
</feature>
<feature type="active site" description="Proton donor" evidence="12">
    <location>
        <position position="429"/>
    </location>
</feature>
<feature type="binding site" evidence="13">
    <location>
        <position position="538"/>
    </location>
    <ligand>
        <name>substrate</name>
    </ligand>
</feature>
<dbReference type="Pfam" id="PF00456">
    <property type="entry name" value="Transketolase_N"/>
    <property type="match status" value="1"/>
</dbReference>
<dbReference type="PANTHER" id="PTHR43522:SF2">
    <property type="entry name" value="TRANSKETOLASE 1-RELATED"/>
    <property type="match status" value="1"/>
</dbReference>
<comment type="cofactor">
    <cofactor evidence="2">
        <name>Co(2+)</name>
        <dbReference type="ChEBI" id="CHEBI:48828"/>
    </cofactor>
</comment>
<evidence type="ECO:0000256" key="9">
    <source>
        <dbReference type="ARBA" id="ARBA00023052"/>
    </source>
</evidence>
<dbReference type="CDD" id="cd07033">
    <property type="entry name" value="TPP_PYR_DXS_TK_like"/>
    <property type="match status" value="1"/>
</dbReference>
<evidence type="ECO:0000256" key="12">
    <source>
        <dbReference type="PIRSR" id="PIRSR605478-1"/>
    </source>
</evidence>
<feature type="binding site" evidence="14">
    <location>
        <position position="268"/>
    </location>
    <ligand>
        <name>thiamine diphosphate</name>
        <dbReference type="ChEBI" id="CHEBI:58937"/>
    </ligand>
</feature>
<evidence type="ECO:0000256" key="5">
    <source>
        <dbReference type="ARBA" id="ARBA00013152"/>
    </source>
</evidence>
<feature type="site" description="Important for catalytic activity" evidence="16">
    <location>
        <position position="33"/>
    </location>
</feature>
<evidence type="ECO:0000256" key="4">
    <source>
        <dbReference type="ARBA" id="ARBA00011738"/>
    </source>
</evidence>
<evidence type="ECO:0000256" key="11">
    <source>
        <dbReference type="NCBIfam" id="TIGR00232"/>
    </source>
</evidence>
<feature type="site" description="Important for catalytic activity" evidence="16">
    <location>
        <position position="268"/>
    </location>
</feature>